<keyword evidence="4" id="KW-1185">Reference proteome</keyword>
<protein>
    <recommendedName>
        <fullName evidence="5">Lipoprotein</fullName>
    </recommendedName>
</protein>
<name>A0ABS7KUG0_CLOSR</name>
<feature type="region of interest" description="Disordered" evidence="1">
    <location>
        <begin position="36"/>
        <end position="105"/>
    </location>
</feature>
<reference evidence="3 4" key="1">
    <citation type="journal article" date="2021" name="Cell Host Microbe">
        <title>in vivo commensal control of Clostridioides difficile virulence.</title>
        <authorList>
            <person name="Girinathan B.P."/>
            <person name="Dibenedetto N."/>
            <person name="Worley J.N."/>
            <person name="Peltier J."/>
            <person name="Arrieta-Ortiz M.L."/>
            <person name="Rupa Christinal Immanuel S."/>
            <person name="Lavin R."/>
            <person name="Delaney M.L."/>
            <person name="Cummins C."/>
            <person name="Hoffmann M."/>
            <person name="Luo Y."/>
            <person name="Gonzalez-Escalona N."/>
            <person name="Allard M."/>
            <person name="Onderdonk A.B."/>
            <person name="Gerber G.K."/>
            <person name="Sonenshein A.L."/>
            <person name="Baliga N."/>
            <person name="Dupuy B."/>
            <person name="Bry L."/>
        </authorList>
    </citation>
    <scope>NUCLEOTIDE SEQUENCE [LARGE SCALE GENOMIC DNA]</scope>
    <source>
        <strain evidence="3 4">DSM 599</strain>
    </source>
</reference>
<gene>
    <name evidence="3" type="ORF">K5V21_03150</name>
</gene>
<comment type="caution">
    <text evidence="3">The sequence shown here is derived from an EMBL/GenBank/DDBJ whole genome shotgun (WGS) entry which is preliminary data.</text>
</comment>
<feature type="compositionally biased region" description="Basic and acidic residues" evidence="1">
    <location>
        <begin position="56"/>
        <end position="85"/>
    </location>
</feature>
<dbReference type="RefSeq" id="WP_221859062.1">
    <property type="nucleotide sequence ID" value="NZ_JAIKTU010000002.1"/>
</dbReference>
<organism evidence="3 4">
    <name type="scientific">Clostridium sardiniense</name>
    <name type="common">Clostridium absonum</name>
    <dbReference type="NCBI Taxonomy" id="29369"/>
    <lineage>
        <taxon>Bacteria</taxon>
        <taxon>Bacillati</taxon>
        <taxon>Bacillota</taxon>
        <taxon>Clostridia</taxon>
        <taxon>Eubacteriales</taxon>
        <taxon>Clostridiaceae</taxon>
        <taxon>Clostridium</taxon>
    </lineage>
</organism>
<feature type="compositionally biased region" description="Low complexity" evidence="1">
    <location>
        <begin position="37"/>
        <end position="54"/>
    </location>
</feature>
<keyword evidence="2" id="KW-0472">Membrane</keyword>
<evidence type="ECO:0000313" key="3">
    <source>
        <dbReference type="EMBL" id="MBY0754446.1"/>
    </source>
</evidence>
<dbReference type="PROSITE" id="PS51257">
    <property type="entry name" value="PROKAR_LIPOPROTEIN"/>
    <property type="match status" value="1"/>
</dbReference>
<keyword evidence="2" id="KW-1133">Transmembrane helix</keyword>
<sequence>MKHKKSSLLSILMVGILILVPMYLFVGCGNKDEDKQATNTQTTNTENAASQNTTKENQDVNKSEVKSNENNKKVVTAEEKNKNVKSESQVASKKEETKPSTSKFTPQDAINICEKKYGKDSDTIYASSENMKDVNGEKGYLVQVKSKELMKQGGNGVAFTVLVTPKGQIIEL</sequence>
<dbReference type="Proteomes" id="UP001299068">
    <property type="component" value="Unassembled WGS sequence"/>
</dbReference>
<evidence type="ECO:0000313" key="4">
    <source>
        <dbReference type="Proteomes" id="UP001299068"/>
    </source>
</evidence>
<proteinExistence type="predicted"/>
<evidence type="ECO:0000256" key="2">
    <source>
        <dbReference type="SAM" id="Phobius"/>
    </source>
</evidence>
<dbReference type="EMBL" id="JAIKTU010000002">
    <property type="protein sequence ID" value="MBY0754446.1"/>
    <property type="molecule type" value="Genomic_DNA"/>
</dbReference>
<accession>A0ABS7KUG0</accession>
<keyword evidence="2" id="KW-0812">Transmembrane</keyword>
<feature type="transmembrane region" description="Helical" evidence="2">
    <location>
        <begin position="7"/>
        <end position="26"/>
    </location>
</feature>
<evidence type="ECO:0008006" key="5">
    <source>
        <dbReference type="Google" id="ProtNLM"/>
    </source>
</evidence>
<evidence type="ECO:0000256" key="1">
    <source>
        <dbReference type="SAM" id="MobiDB-lite"/>
    </source>
</evidence>